<dbReference type="AlphaFoldDB" id="A0A8E6B709"/>
<evidence type="ECO:0000256" key="8">
    <source>
        <dbReference type="SAM" id="Phobius"/>
    </source>
</evidence>
<keyword evidence="11" id="KW-1185">Reference proteome</keyword>
<dbReference type="SUPFAM" id="SSF53448">
    <property type="entry name" value="Nucleotide-diphospho-sugar transferases"/>
    <property type="match status" value="1"/>
</dbReference>
<evidence type="ECO:0000313" key="11">
    <source>
        <dbReference type="Proteomes" id="UP000676194"/>
    </source>
</evidence>
<evidence type="ECO:0000256" key="4">
    <source>
        <dbReference type="ARBA" id="ARBA00022692"/>
    </source>
</evidence>
<dbReference type="InterPro" id="IPR050256">
    <property type="entry name" value="Glycosyltransferase_2"/>
</dbReference>
<dbReference type="KEGG" id="tsph:KIH39_03915"/>
<accession>A0A8E6B709</accession>
<dbReference type="RefSeq" id="WP_213497962.1">
    <property type="nucleotide sequence ID" value="NZ_CP074694.1"/>
</dbReference>
<dbReference type="PANTHER" id="PTHR48090:SF3">
    <property type="entry name" value="UNDECAPRENYL-PHOSPHATE 4-DEOXY-4-FORMAMIDO-L-ARABINOSE TRANSFERASE"/>
    <property type="match status" value="1"/>
</dbReference>
<evidence type="ECO:0000256" key="1">
    <source>
        <dbReference type="ARBA" id="ARBA00022475"/>
    </source>
</evidence>
<evidence type="ECO:0000256" key="6">
    <source>
        <dbReference type="ARBA" id="ARBA00022989"/>
    </source>
</evidence>
<gene>
    <name evidence="10" type="ORF">KIH39_03915</name>
</gene>
<keyword evidence="2" id="KW-0328">Glycosyltransferase</keyword>
<evidence type="ECO:0000313" key="10">
    <source>
        <dbReference type="EMBL" id="QVL33072.1"/>
    </source>
</evidence>
<keyword evidence="7 8" id="KW-0472">Membrane</keyword>
<dbReference type="Gene3D" id="3.90.550.10">
    <property type="entry name" value="Spore Coat Polysaccharide Biosynthesis Protein SpsA, Chain A"/>
    <property type="match status" value="1"/>
</dbReference>
<keyword evidence="6 8" id="KW-1133">Transmembrane helix</keyword>
<keyword evidence="1" id="KW-1003">Cell membrane</keyword>
<dbReference type="Pfam" id="PF00535">
    <property type="entry name" value="Glycos_transf_2"/>
    <property type="match status" value="1"/>
</dbReference>
<protein>
    <submittedName>
        <fullName evidence="10">Glycosyltransferase family 2 protein</fullName>
    </submittedName>
</protein>
<proteinExistence type="predicted"/>
<dbReference type="InterPro" id="IPR029044">
    <property type="entry name" value="Nucleotide-diphossugar_trans"/>
</dbReference>
<keyword evidence="3" id="KW-0808">Transferase</keyword>
<evidence type="ECO:0000256" key="5">
    <source>
        <dbReference type="ARBA" id="ARBA00022985"/>
    </source>
</evidence>
<feature type="transmembrane region" description="Helical" evidence="8">
    <location>
        <begin position="233"/>
        <end position="255"/>
    </location>
</feature>
<keyword evidence="5" id="KW-0448">Lipopolysaccharide biosynthesis</keyword>
<organism evidence="10 11">
    <name type="scientific">Telmatocola sphagniphila</name>
    <dbReference type="NCBI Taxonomy" id="1123043"/>
    <lineage>
        <taxon>Bacteria</taxon>
        <taxon>Pseudomonadati</taxon>
        <taxon>Planctomycetota</taxon>
        <taxon>Planctomycetia</taxon>
        <taxon>Gemmatales</taxon>
        <taxon>Gemmataceae</taxon>
    </lineage>
</organism>
<reference evidence="10" key="1">
    <citation type="submission" date="2021-05" db="EMBL/GenBank/DDBJ databases">
        <title>Complete genome sequence of the cellulolytic planctomycete Telmatocola sphagniphila SP2T and characterization of the first cellulase from planctomycetes.</title>
        <authorList>
            <person name="Rakitin A.L."/>
            <person name="Beletsky A.V."/>
            <person name="Naumoff D.G."/>
            <person name="Kulichevskaya I.S."/>
            <person name="Mardanov A.V."/>
            <person name="Ravin N.V."/>
            <person name="Dedysh S.N."/>
        </authorList>
    </citation>
    <scope>NUCLEOTIDE SEQUENCE</scope>
    <source>
        <strain evidence="10">SP2T</strain>
    </source>
</reference>
<dbReference type="GO" id="GO:0005886">
    <property type="term" value="C:plasma membrane"/>
    <property type="evidence" value="ECO:0007669"/>
    <property type="project" value="TreeGrafter"/>
</dbReference>
<dbReference type="InterPro" id="IPR001173">
    <property type="entry name" value="Glyco_trans_2-like"/>
</dbReference>
<feature type="domain" description="Glycosyltransferase 2-like" evidence="9">
    <location>
        <begin position="5"/>
        <end position="151"/>
    </location>
</feature>
<feature type="transmembrane region" description="Helical" evidence="8">
    <location>
        <begin position="267"/>
        <end position="293"/>
    </location>
</feature>
<keyword evidence="4 8" id="KW-0812">Transmembrane</keyword>
<dbReference type="GO" id="GO:0016757">
    <property type="term" value="F:glycosyltransferase activity"/>
    <property type="evidence" value="ECO:0007669"/>
    <property type="project" value="UniProtKB-KW"/>
</dbReference>
<sequence length="324" mass="35557">MRKLSIVIPIKDEQDNLKPLHALVVKSLQDWGPWELIFVDDGSTDRSPQVLSDLAQADSRVKVIRLRKNFGQAAATQAGLDAATGDLIATMDGDIQNDPSDLTGMIAKLDEGYDVILGERAKRKDGMLLRKVPSYLANRLIRKVAGIPFRDFGCAIRVMKAEFAHGLKLYGEMHRFITVLLMNQGARIAQLPVKHHARNAGTSKYGIGRTGRVILDLITIKFLSGYLTRPMHFLGGIGLTFVGAGVVALAATVLMKMISGLWMTGNPLLHLSVMLTLVGMQFVSMGVIGEVVVRTYFESQSKSPYSVRETLNIEEPNVAERKAA</sequence>
<evidence type="ECO:0000256" key="3">
    <source>
        <dbReference type="ARBA" id="ARBA00022679"/>
    </source>
</evidence>
<dbReference type="Proteomes" id="UP000676194">
    <property type="component" value="Chromosome"/>
</dbReference>
<evidence type="ECO:0000256" key="7">
    <source>
        <dbReference type="ARBA" id="ARBA00023136"/>
    </source>
</evidence>
<dbReference type="EMBL" id="CP074694">
    <property type="protein sequence ID" value="QVL33072.1"/>
    <property type="molecule type" value="Genomic_DNA"/>
</dbReference>
<name>A0A8E6B709_9BACT</name>
<evidence type="ECO:0000256" key="2">
    <source>
        <dbReference type="ARBA" id="ARBA00022676"/>
    </source>
</evidence>
<evidence type="ECO:0000259" key="9">
    <source>
        <dbReference type="Pfam" id="PF00535"/>
    </source>
</evidence>
<dbReference type="GO" id="GO:0009103">
    <property type="term" value="P:lipopolysaccharide biosynthetic process"/>
    <property type="evidence" value="ECO:0007669"/>
    <property type="project" value="UniProtKB-KW"/>
</dbReference>
<dbReference type="CDD" id="cd04187">
    <property type="entry name" value="DPM1_like_bac"/>
    <property type="match status" value="1"/>
</dbReference>
<dbReference type="PANTHER" id="PTHR48090">
    <property type="entry name" value="UNDECAPRENYL-PHOSPHATE 4-DEOXY-4-FORMAMIDO-L-ARABINOSE TRANSFERASE-RELATED"/>
    <property type="match status" value="1"/>
</dbReference>